<dbReference type="SUPFAM" id="SSF52087">
    <property type="entry name" value="CRAL/TRIO domain"/>
    <property type="match status" value="1"/>
</dbReference>
<protein>
    <submittedName>
        <fullName evidence="2">Alpha-tocopherol transfer protein-like like protein</fullName>
    </submittedName>
</protein>
<dbReference type="EMBL" id="JABXBU010002072">
    <property type="protein sequence ID" value="KAF8777961.1"/>
    <property type="molecule type" value="Genomic_DNA"/>
</dbReference>
<dbReference type="Pfam" id="PF00650">
    <property type="entry name" value="CRAL_TRIO"/>
    <property type="match status" value="1"/>
</dbReference>
<evidence type="ECO:0000313" key="2">
    <source>
        <dbReference type="EMBL" id="KAF8777961.1"/>
    </source>
</evidence>
<comment type="caution">
    <text evidence="2">The sequence shown here is derived from an EMBL/GenBank/DDBJ whole genome shotgun (WGS) entry which is preliminary data.</text>
</comment>
<keyword evidence="3" id="KW-1185">Reference proteome</keyword>
<dbReference type="SMART" id="SM01100">
    <property type="entry name" value="CRAL_TRIO_N"/>
    <property type="match status" value="1"/>
</dbReference>
<evidence type="ECO:0000259" key="1">
    <source>
        <dbReference type="PROSITE" id="PS50191"/>
    </source>
</evidence>
<dbReference type="PANTHER" id="PTHR10174">
    <property type="entry name" value="ALPHA-TOCOPHEROL TRANSFER PROTEIN-RELATED"/>
    <property type="match status" value="1"/>
</dbReference>
<dbReference type="GO" id="GO:1902936">
    <property type="term" value="F:phosphatidylinositol bisphosphate binding"/>
    <property type="evidence" value="ECO:0007669"/>
    <property type="project" value="TreeGrafter"/>
</dbReference>
<organism evidence="2 3">
    <name type="scientific">Argiope bruennichi</name>
    <name type="common">Wasp spider</name>
    <name type="synonym">Aranea bruennichi</name>
    <dbReference type="NCBI Taxonomy" id="94029"/>
    <lineage>
        <taxon>Eukaryota</taxon>
        <taxon>Metazoa</taxon>
        <taxon>Ecdysozoa</taxon>
        <taxon>Arthropoda</taxon>
        <taxon>Chelicerata</taxon>
        <taxon>Arachnida</taxon>
        <taxon>Araneae</taxon>
        <taxon>Araneomorphae</taxon>
        <taxon>Entelegynae</taxon>
        <taxon>Araneoidea</taxon>
        <taxon>Araneidae</taxon>
        <taxon>Argiope</taxon>
    </lineage>
</organism>
<evidence type="ECO:0000313" key="3">
    <source>
        <dbReference type="Proteomes" id="UP000807504"/>
    </source>
</evidence>
<dbReference type="Gene3D" id="3.40.525.10">
    <property type="entry name" value="CRAL-TRIO lipid binding domain"/>
    <property type="match status" value="1"/>
</dbReference>
<accession>A0A8T0ERH8</accession>
<name>A0A8T0ERH8_ARGBR</name>
<reference evidence="2" key="2">
    <citation type="submission" date="2020-06" db="EMBL/GenBank/DDBJ databases">
        <authorList>
            <person name="Sheffer M."/>
        </authorList>
    </citation>
    <scope>NUCLEOTIDE SEQUENCE</scope>
</reference>
<dbReference type="SUPFAM" id="SSF46938">
    <property type="entry name" value="CRAL/TRIO N-terminal domain"/>
    <property type="match status" value="1"/>
</dbReference>
<dbReference type="InterPro" id="IPR036273">
    <property type="entry name" value="CRAL/TRIO_N_dom_sf"/>
</dbReference>
<dbReference type="Gene3D" id="1.10.8.20">
    <property type="entry name" value="N-terminal domain of phosphatidylinositol transfer protein sec14p"/>
    <property type="match status" value="1"/>
</dbReference>
<dbReference type="CDD" id="cd00170">
    <property type="entry name" value="SEC14"/>
    <property type="match status" value="1"/>
</dbReference>
<dbReference type="PRINTS" id="PR00180">
    <property type="entry name" value="CRETINALDHBP"/>
</dbReference>
<gene>
    <name evidence="2" type="ORF">HNY73_014739</name>
</gene>
<dbReference type="GO" id="GO:0016020">
    <property type="term" value="C:membrane"/>
    <property type="evidence" value="ECO:0007669"/>
    <property type="project" value="TreeGrafter"/>
</dbReference>
<reference evidence="2" key="1">
    <citation type="journal article" date="2020" name="bioRxiv">
        <title>Chromosome-level reference genome of the European wasp spider Argiope bruennichi: a resource for studies on range expansion and evolutionary adaptation.</title>
        <authorList>
            <person name="Sheffer M.M."/>
            <person name="Hoppe A."/>
            <person name="Krehenwinkel H."/>
            <person name="Uhl G."/>
            <person name="Kuss A.W."/>
            <person name="Jensen L."/>
            <person name="Jensen C."/>
            <person name="Gillespie R.G."/>
            <person name="Hoff K.J."/>
            <person name="Prost S."/>
        </authorList>
    </citation>
    <scope>NUCLEOTIDE SEQUENCE</scope>
</reference>
<dbReference type="InterPro" id="IPR001251">
    <property type="entry name" value="CRAL-TRIO_dom"/>
</dbReference>
<feature type="domain" description="CRAL-TRIO" evidence="1">
    <location>
        <begin position="102"/>
        <end position="267"/>
    </location>
</feature>
<dbReference type="InterPro" id="IPR036865">
    <property type="entry name" value="CRAL-TRIO_dom_sf"/>
</dbReference>
<dbReference type="PANTHER" id="PTHR10174:SF130">
    <property type="entry name" value="ALPHA-TOCOPHEROL TRANSFER PROTEIN-LIKE"/>
    <property type="match status" value="1"/>
</dbReference>
<dbReference type="Proteomes" id="UP000807504">
    <property type="component" value="Unassembled WGS sequence"/>
</dbReference>
<dbReference type="SMART" id="SM00516">
    <property type="entry name" value="SEC14"/>
    <property type="match status" value="1"/>
</dbReference>
<dbReference type="PROSITE" id="PS50191">
    <property type="entry name" value="CRAL_TRIO"/>
    <property type="match status" value="1"/>
</dbReference>
<sequence>MDEATAIVVGNKIHRPLLDETLTTEDLRVAREELNETAETREVALRVLKKMLAEQNEFMPRTDDVYLLRFLRCRKFDCERALKTIRDHYKFRKQHRDIFPLPSSIEKALRAHIFNFLPHRDQKGRAIYVVRMARWIPEETSYADFVAAGNLIAEYVLDNPVTQINGYIGIWDFKGFSIRHFLPFCSPKNIILLTTLMQDRFPARFKIAYCVNCSSLVNKAWALISPVMKDKFRKRIKIFGTDMTVLHQFLEPAILPTEYGGIITTPENVEMAQRVLDQEQYVKFNLKFGFP</sequence>
<dbReference type="AlphaFoldDB" id="A0A8T0ERH8"/>
<dbReference type="InterPro" id="IPR011074">
    <property type="entry name" value="CRAL/TRIO_N_dom"/>
</dbReference>
<proteinExistence type="predicted"/>
<dbReference type="Gene3D" id="1.20.5.1200">
    <property type="entry name" value="Alpha-tocopherol transfer"/>
    <property type="match status" value="1"/>
</dbReference>